<proteinExistence type="predicted"/>
<protein>
    <submittedName>
        <fullName evidence="1">10305_t:CDS:1</fullName>
    </submittedName>
</protein>
<accession>A0ACA9MPD2</accession>
<evidence type="ECO:0000313" key="2">
    <source>
        <dbReference type="Proteomes" id="UP000789860"/>
    </source>
</evidence>
<evidence type="ECO:0000313" key="1">
    <source>
        <dbReference type="EMBL" id="CAG8603672.1"/>
    </source>
</evidence>
<dbReference type="Proteomes" id="UP000789860">
    <property type="component" value="Unassembled WGS sequence"/>
</dbReference>
<reference evidence="1" key="1">
    <citation type="submission" date="2021-06" db="EMBL/GenBank/DDBJ databases">
        <authorList>
            <person name="Kallberg Y."/>
            <person name="Tangrot J."/>
            <person name="Rosling A."/>
        </authorList>
    </citation>
    <scope>NUCLEOTIDE SEQUENCE</scope>
    <source>
        <strain evidence="1">AU212A</strain>
    </source>
</reference>
<comment type="caution">
    <text evidence="1">The sequence shown here is derived from an EMBL/GenBank/DDBJ whole genome shotgun (WGS) entry which is preliminary data.</text>
</comment>
<dbReference type="EMBL" id="CAJVPM010014841">
    <property type="protein sequence ID" value="CAG8603672.1"/>
    <property type="molecule type" value="Genomic_DNA"/>
</dbReference>
<sequence>MQLCSEIKQISTKLWESKEAGDNNWTLNPVIRRHLDLKFIKLRRLNQKMCQDKHQVKSETHCAKVKMDRAHMKLQDVLFQKCLLKNMLSRVPRRFKFENISLIPVDEFKQIAPEQYLP</sequence>
<keyword evidence="2" id="KW-1185">Reference proteome</keyword>
<name>A0ACA9MPD2_9GLOM</name>
<feature type="non-terminal residue" evidence="1">
    <location>
        <position position="118"/>
    </location>
</feature>
<gene>
    <name evidence="1" type="ORF">SCALOS_LOCUS7014</name>
</gene>
<organism evidence="1 2">
    <name type="scientific">Scutellospora calospora</name>
    <dbReference type="NCBI Taxonomy" id="85575"/>
    <lineage>
        <taxon>Eukaryota</taxon>
        <taxon>Fungi</taxon>
        <taxon>Fungi incertae sedis</taxon>
        <taxon>Mucoromycota</taxon>
        <taxon>Glomeromycotina</taxon>
        <taxon>Glomeromycetes</taxon>
        <taxon>Diversisporales</taxon>
        <taxon>Gigasporaceae</taxon>
        <taxon>Scutellospora</taxon>
    </lineage>
</organism>